<gene>
    <name evidence="3" type="ORF">J437_LFUL005811</name>
</gene>
<comment type="caution">
    <text evidence="3">The sequence shown here is derived from an EMBL/GenBank/DDBJ whole genome shotgun (WGS) entry which is preliminary data.</text>
</comment>
<dbReference type="OrthoDB" id="3176171at2759"/>
<proteinExistence type="inferred from homology"/>
<reference evidence="3" key="2">
    <citation type="submission" date="2017-10" db="EMBL/GenBank/DDBJ databases">
        <title>Ladona fulva Genome sequencing and assembly.</title>
        <authorList>
            <person name="Murali S."/>
            <person name="Richards S."/>
            <person name="Bandaranaike D."/>
            <person name="Bellair M."/>
            <person name="Blankenburg K."/>
            <person name="Chao H."/>
            <person name="Dinh H."/>
            <person name="Doddapaneni H."/>
            <person name="Dugan-Rocha S."/>
            <person name="Elkadiri S."/>
            <person name="Gnanaolivu R."/>
            <person name="Hernandez B."/>
            <person name="Skinner E."/>
            <person name="Javaid M."/>
            <person name="Lee S."/>
            <person name="Li M."/>
            <person name="Ming W."/>
            <person name="Munidasa M."/>
            <person name="Muniz J."/>
            <person name="Nguyen L."/>
            <person name="Hughes D."/>
            <person name="Osuji N."/>
            <person name="Pu L.-L."/>
            <person name="Puazo M."/>
            <person name="Qu C."/>
            <person name="Quiroz J."/>
            <person name="Raj R."/>
            <person name="Weissenberger G."/>
            <person name="Xin Y."/>
            <person name="Zou X."/>
            <person name="Han Y."/>
            <person name="Worley K."/>
            <person name="Muzny D."/>
            <person name="Gibbs R."/>
        </authorList>
    </citation>
    <scope>NUCLEOTIDE SEQUENCE</scope>
    <source>
        <strain evidence="3">Sampled in the wild</strain>
    </source>
</reference>
<reference evidence="3" key="1">
    <citation type="submission" date="2013-04" db="EMBL/GenBank/DDBJ databases">
        <authorList>
            <person name="Qu J."/>
            <person name="Murali S.C."/>
            <person name="Bandaranaike D."/>
            <person name="Bellair M."/>
            <person name="Blankenburg K."/>
            <person name="Chao H."/>
            <person name="Dinh H."/>
            <person name="Doddapaneni H."/>
            <person name="Downs B."/>
            <person name="Dugan-Rocha S."/>
            <person name="Elkadiri S."/>
            <person name="Gnanaolivu R.D."/>
            <person name="Hernandez B."/>
            <person name="Javaid M."/>
            <person name="Jayaseelan J.C."/>
            <person name="Lee S."/>
            <person name="Li M."/>
            <person name="Ming W."/>
            <person name="Munidasa M."/>
            <person name="Muniz J."/>
            <person name="Nguyen L."/>
            <person name="Ongeri F."/>
            <person name="Osuji N."/>
            <person name="Pu L.-L."/>
            <person name="Puazo M."/>
            <person name="Qu C."/>
            <person name="Quiroz J."/>
            <person name="Raj R."/>
            <person name="Weissenberger G."/>
            <person name="Xin Y."/>
            <person name="Zou X."/>
            <person name="Han Y."/>
            <person name="Richards S."/>
            <person name="Worley K."/>
            <person name="Muzny D."/>
            <person name="Gibbs R."/>
        </authorList>
    </citation>
    <scope>NUCLEOTIDE SEQUENCE</scope>
    <source>
        <strain evidence="3">Sampled in the wild</strain>
    </source>
</reference>
<dbReference type="GO" id="GO:0007018">
    <property type="term" value="P:microtubule-based movement"/>
    <property type="evidence" value="ECO:0007669"/>
    <property type="project" value="InterPro"/>
</dbReference>
<comment type="similarity">
    <text evidence="1">Belongs to the TRAFAC class myosin-kinesin ATPase superfamily. Kinesin family.</text>
</comment>
<dbReference type="AlphaFoldDB" id="A0A8K0K0N2"/>
<dbReference type="GO" id="GO:0008017">
    <property type="term" value="F:microtubule binding"/>
    <property type="evidence" value="ECO:0007669"/>
    <property type="project" value="InterPro"/>
</dbReference>
<dbReference type="GO" id="GO:0005524">
    <property type="term" value="F:ATP binding"/>
    <property type="evidence" value="ECO:0007669"/>
    <property type="project" value="InterPro"/>
</dbReference>
<evidence type="ECO:0000259" key="2">
    <source>
        <dbReference type="PROSITE" id="PS50067"/>
    </source>
</evidence>
<evidence type="ECO:0000313" key="4">
    <source>
        <dbReference type="Proteomes" id="UP000792457"/>
    </source>
</evidence>
<feature type="domain" description="Kinesin motor" evidence="2">
    <location>
        <begin position="29"/>
        <end position="113"/>
    </location>
</feature>
<accession>A0A8K0K0N2</accession>
<comment type="caution">
    <text evidence="1">Lacks conserved residue(s) required for the propagation of feature annotation.</text>
</comment>
<name>A0A8K0K0N2_LADFU</name>
<dbReference type="InterPro" id="IPR001752">
    <property type="entry name" value="Kinesin_motor_dom"/>
</dbReference>
<protein>
    <recommendedName>
        <fullName evidence="2">Kinesin motor domain-containing protein</fullName>
    </recommendedName>
</protein>
<dbReference type="Proteomes" id="UP000792457">
    <property type="component" value="Unassembled WGS sequence"/>
</dbReference>
<organism evidence="3 4">
    <name type="scientific">Ladona fulva</name>
    <name type="common">Scarce chaser dragonfly</name>
    <name type="synonym">Libellula fulva</name>
    <dbReference type="NCBI Taxonomy" id="123851"/>
    <lineage>
        <taxon>Eukaryota</taxon>
        <taxon>Metazoa</taxon>
        <taxon>Ecdysozoa</taxon>
        <taxon>Arthropoda</taxon>
        <taxon>Hexapoda</taxon>
        <taxon>Insecta</taxon>
        <taxon>Pterygota</taxon>
        <taxon>Palaeoptera</taxon>
        <taxon>Odonata</taxon>
        <taxon>Epiprocta</taxon>
        <taxon>Anisoptera</taxon>
        <taxon>Libelluloidea</taxon>
        <taxon>Libellulidae</taxon>
        <taxon>Ladona</taxon>
    </lineage>
</organism>
<evidence type="ECO:0000313" key="3">
    <source>
        <dbReference type="EMBL" id="KAG8226150.1"/>
    </source>
</evidence>
<dbReference type="PROSITE" id="PS50067">
    <property type="entry name" value="KINESIN_MOTOR_2"/>
    <property type="match status" value="1"/>
</dbReference>
<dbReference type="EMBL" id="KZ308269">
    <property type="protein sequence ID" value="KAG8226150.1"/>
    <property type="molecule type" value="Genomic_DNA"/>
</dbReference>
<keyword evidence="4" id="KW-1185">Reference proteome</keyword>
<dbReference type="GO" id="GO:0003777">
    <property type="term" value="F:microtubule motor activity"/>
    <property type="evidence" value="ECO:0007669"/>
    <property type="project" value="InterPro"/>
</dbReference>
<sequence>MEYCIFNLVLCIFYCQFLKDHLFKMATDKIKVAVRVRPFNRRVEERFRSDVEVVFGADRVDAASVSACERKFRPEWDPIKYDRELEIGTQCVVQMEGQQTILHHPSSVDKLDR</sequence>
<evidence type="ECO:0000256" key="1">
    <source>
        <dbReference type="PROSITE-ProRule" id="PRU00283"/>
    </source>
</evidence>